<feature type="transmembrane region" description="Helical" evidence="4">
    <location>
        <begin position="119"/>
        <end position="137"/>
    </location>
</feature>
<feature type="transmembrane region" description="Helical" evidence="4">
    <location>
        <begin position="144"/>
        <end position="167"/>
    </location>
</feature>
<comment type="catalytic activity">
    <reaction evidence="3">
        <text>2 GTP = 3',3'-c-di-GMP + 2 diphosphate</text>
        <dbReference type="Rhea" id="RHEA:24898"/>
        <dbReference type="ChEBI" id="CHEBI:33019"/>
        <dbReference type="ChEBI" id="CHEBI:37565"/>
        <dbReference type="ChEBI" id="CHEBI:58805"/>
        <dbReference type="EC" id="2.7.7.65"/>
    </reaction>
</comment>
<keyword evidence="4" id="KW-0472">Membrane</keyword>
<dbReference type="AlphaFoldDB" id="A0A0J8GND7"/>
<dbReference type="SMART" id="SM00267">
    <property type="entry name" value="GGDEF"/>
    <property type="match status" value="1"/>
</dbReference>
<comment type="caution">
    <text evidence="6">The sequence shown here is derived from an EMBL/GenBank/DDBJ whole genome shotgun (WGS) entry which is preliminary data.</text>
</comment>
<dbReference type="GO" id="GO:0043709">
    <property type="term" value="P:cell adhesion involved in single-species biofilm formation"/>
    <property type="evidence" value="ECO:0007669"/>
    <property type="project" value="TreeGrafter"/>
</dbReference>
<protein>
    <recommendedName>
        <fullName evidence="2">diguanylate cyclase</fullName>
        <ecNumber evidence="2">2.7.7.65</ecNumber>
    </recommendedName>
</protein>
<dbReference type="GO" id="GO:0052621">
    <property type="term" value="F:diguanylate cyclase activity"/>
    <property type="evidence" value="ECO:0007669"/>
    <property type="project" value="UniProtKB-EC"/>
</dbReference>
<name>A0A0J8GND7_9ALTE</name>
<dbReference type="InterPro" id="IPR050469">
    <property type="entry name" value="Diguanylate_Cyclase"/>
</dbReference>
<gene>
    <name evidence="6" type="ORF">XM47_15110</name>
</gene>
<dbReference type="FunFam" id="3.30.70.270:FF:000001">
    <property type="entry name" value="Diguanylate cyclase domain protein"/>
    <property type="match status" value="1"/>
</dbReference>
<keyword evidence="4" id="KW-1133">Transmembrane helix</keyword>
<dbReference type="PANTHER" id="PTHR45138:SF9">
    <property type="entry name" value="DIGUANYLATE CYCLASE DGCM-RELATED"/>
    <property type="match status" value="1"/>
</dbReference>
<keyword evidence="7" id="KW-1185">Reference proteome</keyword>
<organism evidence="6 7">
    <name type="scientific">Catenovulum maritimum</name>
    <dbReference type="NCBI Taxonomy" id="1513271"/>
    <lineage>
        <taxon>Bacteria</taxon>
        <taxon>Pseudomonadati</taxon>
        <taxon>Pseudomonadota</taxon>
        <taxon>Gammaproteobacteria</taxon>
        <taxon>Alteromonadales</taxon>
        <taxon>Alteromonadaceae</taxon>
        <taxon>Catenovulum</taxon>
    </lineage>
</organism>
<dbReference type="RefSeq" id="WP_077066582.1">
    <property type="nucleotide sequence ID" value="NZ_KQ130499.1"/>
</dbReference>
<evidence type="ECO:0000259" key="5">
    <source>
        <dbReference type="PROSITE" id="PS50887"/>
    </source>
</evidence>
<feature type="transmembrane region" description="Helical" evidence="4">
    <location>
        <begin position="71"/>
        <end position="99"/>
    </location>
</feature>
<comment type="cofactor">
    <cofactor evidence="1">
        <name>Mg(2+)</name>
        <dbReference type="ChEBI" id="CHEBI:18420"/>
    </cofactor>
</comment>
<evidence type="ECO:0000313" key="6">
    <source>
        <dbReference type="EMBL" id="KMT64320.1"/>
    </source>
</evidence>
<dbReference type="GO" id="GO:0005886">
    <property type="term" value="C:plasma membrane"/>
    <property type="evidence" value="ECO:0007669"/>
    <property type="project" value="TreeGrafter"/>
</dbReference>
<dbReference type="Pfam" id="PF00990">
    <property type="entry name" value="GGDEF"/>
    <property type="match status" value="1"/>
</dbReference>
<dbReference type="PROSITE" id="PS50887">
    <property type="entry name" value="GGDEF"/>
    <property type="match status" value="1"/>
</dbReference>
<dbReference type="CDD" id="cd01949">
    <property type="entry name" value="GGDEF"/>
    <property type="match status" value="1"/>
</dbReference>
<dbReference type="Gene3D" id="3.30.70.270">
    <property type="match status" value="1"/>
</dbReference>
<evidence type="ECO:0000313" key="7">
    <source>
        <dbReference type="Proteomes" id="UP000037600"/>
    </source>
</evidence>
<dbReference type="PANTHER" id="PTHR45138">
    <property type="entry name" value="REGULATORY COMPONENTS OF SENSORY TRANSDUCTION SYSTEM"/>
    <property type="match status" value="1"/>
</dbReference>
<dbReference type="InterPro" id="IPR007894">
    <property type="entry name" value="MASE2"/>
</dbReference>
<dbReference type="InterPro" id="IPR029787">
    <property type="entry name" value="Nucleotide_cyclase"/>
</dbReference>
<feature type="transmembrane region" description="Helical" evidence="4">
    <location>
        <begin position="14"/>
        <end position="33"/>
    </location>
</feature>
<evidence type="ECO:0000256" key="1">
    <source>
        <dbReference type="ARBA" id="ARBA00001946"/>
    </source>
</evidence>
<reference evidence="6 7" key="1">
    <citation type="submission" date="2015-04" db="EMBL/GenBank/DDBJ databases">
        <title>Draft Genome Sequence of the Novel Agar-Digesting Marine Bacterium Q1.</title>
        <authorList>
            <person name="Li Y."/>
            <person name="Li D."/>
            <person name="Chen G."/>
            <person name="Du Z."/>
        </authorList>
    </citation>
    <scope>NUCLEOTIDE SEQUENCE [LARGE SCALE GENOMIC DNA]</scope>
    <source>
        <strain evidence="6 7">Q1</strain>
    </source>
</reference>
<dbReference type="EC" id="2.7.7.65" evidence="2"/>
<evidence type="ECO:0000256" key="4">
    <source>
        <dbReference type="SAM" id="Phobius"/>
    </source>
</evidence>
<dbReference type="STRING" id="1513271.XM47_15110"/>
<proteinExistence type="predicted"/>
<dbReference type="InterPro" id="IPR043128">
    <property type="entry name" value="Rev_trsase/Diguanyl_cyclase"/>
</dbReference>
<evidence type="ECO:0000256" key="3">
    <source>
        <dbReference type="ARBA" id="ARBA00034247"/>
    </source>
</evidence>
<dbReference type="EMBL" id="LAZL01000027">
    <property type="protein sequence ID" value="KMT64320.1"/>
    <property type="molecule type" value="Genomic_DNA"/>
</dbReference>
<accession>A0A0J8GND7</accession>
<feature type="domain" description="GGDEF" evidence="5">
    <location>
        <begin position="212"/>
        <end position="346"/>
    </location>
</feature>
<evidence type="ECO:0000256" key="2">
    <source>
        <dbReference type="ARBA" id="ARBA00012528"/>
    </source>
</evidence>
<dbReference type="NCBIfam" id="TIGR00254">
    <property type="entry name" value="GGDEF"/>
    <property type="match status" value="1"/>
</dbReference>
<sequence>MQAKKGISFVRRTYLPRIIGLSLGAFPVASVLYAQQHNLLTWLALFLCSFVWPHVAHVVSLKANKPHKLAFLCLLIDSVIVGFWLPVIHFSIIPCILYITASTLNNVASGGLLFYLKGLLANIVGVALGIICYGFNWDIETSKLTILICLPLLLIYPLMVGSVTYHLSKKLGQKIKKIEKINQLDYLSQLYNRRFWESLAEKSYLEFKQTNQPTCLLMIDIDHFKKINDQFGHLAGDQVIQQFSTKLRSFFAVQTSAFGRYGGEEFGVILQNTDQAAALMLAQEFREKIAAEAIEFKGQFFNYTISIGVAEINKNMNQYWLWVDAADKALYQAKTSGRNQVCVYTQAS</sequence>
<dbReference type="SUPFAM" id="SSF55073">
    <property type="entry name" value="Nucleotide cyclase"/>
    <property type="match status" value="1"/>
</dbReference>
<keyword evidence="4" id="KW-0812">Transmembrane</keyword>
<dbReference type="Pfam" id="PF05230">
    <property type="entry name" value="MASE2"/>
    <property type="match status" value="1"/>
</dbReference>
<feature type="transmembrane region" description="Helical" evidence="4">
    <location>
        <begin position="39"/>
        <end position="59"/>
    </location>
</feature>
<dbReference type="InterPro" id="IPR000160">
    <property type="entry name" value="GGDEF_dom"/>
</dbReference>
<dbReference type="GO" id="GO:1902201">
    <property type="term" value="P:negative regulation of bacterial-type flagellum-dependent cell motility"/>
    <property type="evidence" value="ECO:0007669"/>
    <property type="project" value="TreeGrafter"/>
</dbReference>
<dbReference type="Proteomes" id="UP000037600">
    <property type="component" value="Unassembled WGS sequence"/>
</dbReference>